<dbReference type="SUPFAM" id="SSF50630">
    <property type="entry name" value="Acid proteases"/>
    <property type="match status" value="1"/>
</dbReference>
<keyword evidence="2" id="KW-0378">Hydrolase</keyword>
<dbReference type="EMBL" id="NIRI02000013">
    <property type="protein sequence ID" value="KAG5453318.1"/>
    <property type="molecule type" value="Genomic_DNA"/>
</dbReference>
<organism evidence="2 3">
    <name type="scientific">Clonorchis sinensis</name>
    <name type="common">Chinese liver fluke</name>
    <dbReference type="NCBI Taxonomy" id="79923"/>
    <lineage>
        <taxon>Eukaryota</taxon>
        <taxon>Metazoa</taxon>
        <taxon>Spiralia</taxon>
        <taxon>Lophotrochozoa</taxon>
        <taxon>Platyhelminthes</taxon>
        <taxon>Trematoda</taxon>
        <taxon>Digenea</taxon>
        <taxon>Opisthorchiida</taxon>
        <taxon>Opisthorchiata</taxon>
        <taxon>Opisthorchiidae</taxon>
        <taxon>Clonorchis</taxon>
    </lineage>
</organism>
<comment type="similarity">
    <text evidence="1">Belongs to the peptidase A1 family.</text>
</comment>
<dbReference type="PANTHER" id="PTHR47966">
    <property type="entry name" value="BETA-SITE APP-CLEAVING ENZYME, ISOFORM A-RELATED"/>
    <property type="match status" value="1"/>
</dbReference>
<comment type="caution">
    <text evidence="2">The sequence shown here is derived from an EMBL/GenBank/DDBJ whole genome shotgun (WGS) entry which is preliminary data.</text>
</comment>
<dbReference type="GO" id="GO:0006508">
    <property type="term" value="P:proteolysis"/>
    <property type="evidence" value="ECO:0007669"/>
    <property type="project" value="UniProtKB-KW"/>
</dbReference>
<dbReference type="InParanoid" id="A0A3R7CVH3"/>
<dbReference type="Gene3D" id="2.40.70.10">
    <property type="entry name" value="Acid Proteases"/>
    <property type="match status" value="1"/>
</dbReference>
<reference evidence="2 3" key="2">
    <citation type="journal article" date="2021" name="Genomics">
        <title>High-quality reference genome for Clonorchis sinensis.</title>
        <authorList>
            <person name="Young N.D."/>
            <person name="Stroehlein A.J."/>
            <person name="Kinkar L."/>
            <person name="Wang T."/>
            <person name="Sohn W.M."/>
            <person name="Chang B.C.H."/>
            <person name="Kaur P."/>
            <person name="Weisz D."/>
            <person name="Dudchenko O."/>
            <person name="Aiden E.L."/>
            <person name="Korhonen P.K."/>
            <person name="Gasser R.B."/>
        </authorList>
    </citation>
    <scope>NUCLEOTIDE SEQUENCE [LARGE SCALE GENOMIC DNA]</scope>
    <source>
        <strain evidence="2">Cs-k2</strain>
    </source>
</reference>
<evidence type="ECO:0000313" key="3">
    <source>
        <dbReference type="Proteomes" id="UP000286415"/>
    </source>
</evidence>
<evidence type="ECO:0000313" key="2">
    <source>
        <dbReference type="EMBL" id="KAG5453318.1"/>
    </source>
</evidence>
<dbReference type="OrthoDB" id="771136at2759"/>
<sequence length="426" mass="47823">MAQRLGREFIDRKVRGSNPTSASRLPLSRLGQPGGIPDLVLPSGSIAAKHRNGIGRTELGRIQFGLVTSALNSHLLTEDADGFLGLGPHALKTSFEGTIMDYMFDQKLFECRRFGFIFMDTVESAGYMVFGDDVEAHIRGELLYVDSTSFMNWQTELTKIMVGEYTVYVGARAALFDTLYKSVALPSEVAKEINEFLEPTGNIGPFTTVDCKRKHSWPNITFAFGSTQLVLRSDQYLAQMSEDGRDHCVSIFTEADPIAFPIFILGLSFISKFDTMFDLDLMRKRGWIRGEPIEIQVNIQISINQYSKLSKLELNRLGASPLWGLTAMPPEEGTRAGIMPGTSRDRGRVRTSNVPHTQEIHLGSRLLKVFLTAHDRFYLSWGSSGRRSNRVSVSLMFYLKPNCTKLAKHTHWQTTLVLRETHLEPS</sequence>
<dbReference type="GO" id="GO:0004190">
    <property type="term" value="F:aspartic-type endopeptidase activity"/>
    <property type="evidence" value="ECO:0007669"/>
    <property type="project" value="InterPro"/>
</dbReference>
<accession>A0A3R7CVH3</accession>
<dbReference type="InterPro" id="IPR021109">
    <property type="entry name" value="Peptidase_aspartic_dom_sf"/>
</dbReference>
<reference evidence="2 3" key="1">
    <citation type="journal article" date="2018" name="Biotechnol. Adv.">
        <title>Improved genomic resources and new bioinformatic workflow for the carcinogenic parasite Clonorchis sinensis: Biotechnological implications.</title>
        <authorList>
            <person name="Wang D."/>
            <person name="Korhonen P.K."/>
            <person name="Gasser R.B."/>
            <person name="Young N.D."/>
        </authorList>
    </citation>
    <scope>NUCLEOTIDE SEQUENCE [LARGE SCALE GENOMIC DNA]</scope>
    <source>
        <strain evidence="2">Cs-k2</strain>
    </source>
</reference>
<gene>
    <name evidence="2" type="ORF">CSKR_104406</name>
</gene>
<proteinExistence type="inferred from homology"/>
<dbReference type="Proteomes" id="UP000286415">
    <property type="component" value="Unassembled WGS sequence"/>
</dbReference>
<dbReference type="PANTHER" id="PTHR47966:SF51">
    <property type="entry name" value="BETA-SITE APP-CLEAVING ENZYME, ISOFORM A-RELATED"/>
    <property type="match status" value="1"/>
</dbReference>
<dbReference type="PROSITE" id="PS51767">
    <property type="entry name" value="PEPTIDASE_A1"/>
    <property type="match status" value="1"/>
</dbReference>
<keyword evidence="2" id="KW-0645">Protease</keyword>
<dbReference type="InterPro" id="IPR033121">
    <property type="entry name" value="PEPTIDASE_A1"/>
</dbReference>
<dbReference type="Pfam" id="PF00026">
    <property type="entry name" value="Asp"/>
    <property type="match status" value="1"/>
</dbReference>
<evidence type="ECO:0000256" key="1">
    <source>
        <dbReference type="ARBA" id="ARBA00007447"/>
    </source>
</evidence>
<dbReference type="InterPro" id="IPR001461">
    <property type="entry name" value="Aspartic_peptidase_A1"/>
</dbReference>
<protein>
    <submittedName>
        <fullName evidence="2">Vacuolar protease A</fullName>
    </submittedName>
</protein>
<name>A0A3R7CVH3_CLOSI</name>
<keyword evidence="3" id="KW-1185">Reference proteome</keyword>
<dbReference type="STRING" id="79923.A0A3R7CVH3"/>
<dbReference type="AlphaFoldDB" id="A0A3R7CVH3"/>